<dbReference type="Proteomes" id="UP000325827">
    <property type="component" value="Unassembled WGS sequence"/>
</dbReference>
<dbReference type="AlphaFoldDB" id="A0A5J5J3Z9"/>
<evidence type="ECO:0000313" key="2">
    <source>
        <dbReference type="Proteomes" id="UP000325827"/>
    </source>
</evidence>
<keyword evidence="2" id="KW-1185">Reference proteome</keyword>
<protein>
    <submittedName>
        <fullName evidence="1">Uncharacterized protein</fullName>
    </submittedName>
</protein>
<evidence type="ECO:0000313" key="1">
    <source>
        <dbReference type="EMBL" id="KAA9110179.1"/>
    </source>
</evidence>
<reference evidence="2" key="1">
    <citation type="submission" date="2019-09" db="EMBL/GenBank/DDBJ databases">
        <title>Mumia zhuanghuii sp. nov. isolated from the intestinal contents of plateau pika (Ochotona curzoniae) in the Qinghai-Tibet plateau of China.</title>
        <authorList>
            <person name="Tian Z."/>
        </authorList>
    </citation>
    <scope>NUCLEOTIDE SEQUENCE [LARGE SCALE GENOMIC DNA]</scope>
    <source>
        <strain evidence="2">JCM 30598</strain>
    </source>
</reference>
<name>A0A5J5J3Z9_9MICO</name>
<organism evidence="1 2">
    <name type="scientific">Microbacterium rhizomatis</name>
    <dbReference type="NCBI Taxonomy" id="1631477"/>
    <lineage>
        <taxon>Bacteria</taxon>
        <taxon>Bacillati</taxon>
        <taxon>Actinomycetota</taxon>
        <taxon>Actinomycetes</taxon>
        <taxon>Micrococcales</taxon>
        <taxon>Microbacteriaceae</taxon>
        <taxon>Microbacterium</taxon>
    </lineage>
</organism>
<dbReference type="EMBL" id="VYSA01000001">
    <property type="protein sequence ID" value="KAA9110179.1"/>
    <property type="molecule type" value="Genomic_DNA"/>
</dbReference>
<proteinExistence type="predicted"/>
<comment type="caution">
    <text evidence="1">The sequence shown here is derived from an EMBL/GenBank/DDBJ whole genome shotgun (WGS) entry which is preliminary data.</text>
</comment>
<sequence length="88" mass="8733">MTPAKVADAAALEAEAKAAAEASAASDAAAAEVEAVEPEGVTVVMVIGISGLRDGEPWPAPGESIVLPADEAALYIANGYAKLPADEK</sequence>
<dbReference type="OrthoDB" id="4955425at2"/>
<dbReference type="RefSeq" id="WP_150446983.1">
    <property type="nucleotide sequence ID" value="NZ_VYSA01000001.1"/>
</dbReference>
<gene>
    <name evidence="1" type="ORF">F6B43_00265</name>
</gene>
<accession>A0A5J5J3Z9</accession>